<dbReference type="EMBL" id="NETL01000019">
    <property type="protein sequence ID" value="OTN67789.1"/>
    <property type="molecule type" value="Genomic_DNA"/>
</dbReference>
<dbReference type="AlphaFoldDB" id="A0A1Y3DUC1"/>
<name>A0A1Y3DUC1_PLAKN</name>
<reference evidence="3 4" key="1">
    <citation type="submission" date="2017-05" db="EMBL/GenBank/DDBJ databases">
        <title>PacBio assembly of a Plasmodium knowlesi genome sequence with Hi-C correction and manual annotation of the SICAvar gene family.</title>
        <authorList>
            <person name="Lapp S.A."/>
            <person name="Geraldo J.A."/>
            <person name="Chien J.-T."/>
            <person name="Ay F."/>
            <person name="Pakala S.B."/>
            <person name="Batugedara G."/>
            <person name="Humphrey J.C."/>
            <person name="Debarry J.D."/>
            <person name="Le Roch K.G."/>
            <person name="Galinski M.R."/>
            <person name="Kissinger J.C."/>
        </authorList>
    </citation>
    <scope>NUCLEOTIDE SEQUENCE [LARGE SCALE GENOMIC DNA]</scope>
    <source>
        <strain evidence="4">Malayan Strain Pk1 (A+)</strain>
    </source>
</reference>
<evidence type="ECO:0000313" key="3">
    <source>
        <dbReference type="EMBL" id="OTN67789.1"/>
    </source>
</evidence>
<evidence type="ECO:0000256" key="2">
    <source>
        <dbReference type="SAM" id="Phobius"/>
    </source>
</evidence>
<dbReference type="Proteomes" id="UP000195012">
    <property type="component" value="Unassembled WGS sequence"/>
</dbReference>
<sequence length="328" mass="36681">MNGRMLDRILLSTAEIRAVNSGKRNGKYFFTHSLEQSKFVMKKCFRNLIISKNFFFFVFILLHLFVQNTSISDERNIYGKLQLSFTYSRKLADKGKTPRSRRAAANGVKKNNVSAPSLEEGQHLQNKEDETGGSGKAGGDSANVKVDSSGEAETRSDTATPTSNATTSDSDVTVVSSVTAGNRDTETGSGDSSTSSGKGTSSDGTEKVMRSCLKKRSGTKKEKRKVHFADPLVHVNIFCVDESIWPSDEEEEMENYESYIIWKKKKKKKRILLFNCWKQRTLKIKAWGAKWMGRGTVDLNKATERSVEEEEPVYGVLRRTATLDNLSL</sequence>
<organism evidence="3 4">
    <name type="scientific">Plasmodium knowlesi</name>
    <dbReference type="NCBI Taxonomy" id="5850"/>
    <lineage>
        <taxon>Eukaryota</taxon>
        <taxon>Sar</taxon>
        <taxon>Alveolata</taxon>
        <taxon>Apicomplexa</taxon>
        <taxon>Aconoidasida</taxon>
        <taxon>Haemosporida</taxon>
        <taxon>Plasmodiidae</taxon>
        <taxon>Plasmodium</taxon>
        <taxon>Plasmodium (Plasmodium)</taxon>
    </lineage>
</organism>
<dbReference type="OrthoDB" id="387675at2759"/>
<dbReference type="VEuPathDB" id="PlasmoDB:PKA1H_130031600"/>
<accession>A0A1Y3DUC1</accession>
<evidence type="ECO:0000313" key="4">
    <source>
        <dbReference type="Proteomes" id="UP000195012"/>
    </source>
</evidence>
<feature type="compositionally biased region" description="Basic and acidic residues" evidence="1">
    <location>
        <begin position="120"/>
        <end position="130"/>
    </location>
</feature>
<keyword evidence="2" id="KW-0472">Membrane</keyword>
<gene>
    <name evidence="3" type="ORF">PKNOH_S05370600</name>
</gene>
<dbReference type="OMA" id="DERNIYG"/>
<evidence type="ECO:0000256" key="1">
    <source>
        <dbReference type="SAM" id="MobiDB-lite"/>
    </source>
</evidence>
<keyword evidence="2" id="KW-1133">Transmembrane helix</keyword>
<keyword evidence="2" id="KW-0812">Transmembrane</keyword>
<feature type="compositionally biased region" description="Low complexity" evidence="1">
    <location>
        <begin position="166"/>
        <end position="179"/>
    </location>
</feature>
<dbReference type="VEuPathDB" id="PlasmoDB:PKNH_1326100"/>
<feature type="region of interest" description="Disordered" evidence="1">
    <location>
        <begin position="94"/>
        <end position="220"/>
    </location>
</feature>
<feature type="transmembrane region" description="Helical" evidence="2">
    <location>
        <begin position="48"/>
        <end position="66"/>
    </location>
</feature>
<proteinExistence type="predicted"/>
<protein>
    <submittedName>
        <fullName evidence="3">Uncharacterized protein</fullName>
    </submittedName>
</protein>
<feature type="compositionally biased region" description="Low complexity" evidence="1">
    <location>
        <begin position="187"/>
        <end position="203"/>
    </location>
</feature>
<comment type="caution">
    <text evidence="3">The sequence shown here is derived from an EMBL/GenBank/DDBJ whole genome shotgun (WGS) entry which is preliminary data.</text>
</comment>
<dbReference type="VEuPathDB" id="PlasmoDB:PKNOH_S05370600"/>